<dbReference type="RefSeq" id="XP_067170427.1">
    <property type="nucleotide sequence ID" value="XM_067314326.1"/>
</dbReference>
<evidence type="ECO:0000313" key="7">
    <source>
        <dbReference type="Proteomes" id="UP001652627"/>
    </source>
</evidence>
<feature type="region of interest" description="Disordered" evidence="6">
    <location>
        <begin position="223"/>
        <end position="258"/>
    </location>
</feature>
<dbReference type="InterPro" id="IPR015926">
    <property type="entry name" value="Cytolysin/lectin"/>
</dbReference>
<evidence type="ECO:0000256" key="4">
    <source>
        <dbReference type="ARBA" id="ARBA00023298"/>
    </source>
</evidence>
<dbReference type="Proteomes" id="UP001652627">
    <property type="component" value="Chromosome 34"/>
</dbReference>
<dbReference type="GeneID" id="136994905"/>
<dbReference type="PANTHER" id="PTHR40388:SF1">
    <property type="entry name" value="BRYOPORIN"/>
    <property type="match status" value="1"/>
</dbReference>
<keyword evidence="4" id="KW-0472">Membrane</keyword>
<name>A0ABM4FZQ1_9AVES</name>
<keyword evidence="4" id="KW-1053">Target membrane</keyword>
<accession>A0ABM4FZQ1</accession>
<evidence type="ECO:0000256" key="1">
    <source>
        <dbReference type="ARBA" id="ARBA00004175"/>
    </source>
</evidence>
<keyword evidence="3" id="KW-1052">Target cell membrane</keyword>
<proteinExistence type="predicted"/>
<dbReference type="SUPFAM" id="SSF63724">
    <property type="entry name" value="Cytolysin/lectin"/>
    <property type="match status" value="1"/>
</dbReference>
<evidence type="ECO:0000256" key="3">
    <source>
        <dbReference type="ARBA" id="ARBA00022537"/>
    </source>
</evidence>
<dbReference type="PANTHER" id="PTHR40388">
    <property type="entry name" value="BRYOPORIN"/>
    <property type="match status" value="1"/>
</dbReference>
<gene>
    <name evidence="8" type="primary">LOC136994905</name>
</gene>
<dbReference type="Gene3D" id="2.60.270.20">
    <property type="entry name" value="Cytolysin/lectin"/>
    <property type="match status" value="1"/>
</dbReference>
<comment type="subcellular location">
    <subcellularLocation>
        <location evidence="2">Nematocyst</location>
    </subcellularLocation>
    <subcellularLocation>
        <location evidence="1">Target cell membrane</location>
    </subcellularLocation>
</comment>
<evidence type="ECO:0000313" key="8">
    <source>
        <dbReference type="RefSeq" id="XP_067170427.1"/>
    </source>
</evidence>
<dbReference type="InterPro" id="IPR050677">
    <property type="entry name" value="Actinoporin_PFT"/>
</dbReference>
<keyword evidence="7" id="KW-1185">Reference proteome</keyword>
<evidence type="ECO:0000256" key="2">
    <source>
        <dbReference type="ARBA" id="ARBA00004532"/>
    </source>
</evidence>
<evidence type="ECO:0000256" key="5">
    <source>
        <dbReference type="ARBA" id="ARBA00023331"/>
    </source>
</evidence>
<reference evidence="8" key="1">
    <citation type="submission" date="2025-08" db="UniProtKB">
        <authorList>
            <consortium name="RefSeq"/>
        </authorList>
    </citation>
    <scope>IDENTIFICATION</scope>
    <source>
        <tissue evidence="8">Blood</tissue>
    </source>
</reference>
<keyword evidence="5" id="KW-0166">Nematocyst</keyword>
<evidence type="ECO:0000256" key="6">
    <source>
        <dbReference type="SAM" id="MobiDB-lite"/>
    </source>
</evidence>
<organism evidence="7 8">
    <name type="scientific">Apteryx mantelli</name>
    <name type="common">North Island brown kiwi</name>
    <dbReference type="NCBI Taxonomy" id="2696672"/>
    <lineage>
        <taxon>Eukaryota</taxon>
        <taxon>Metazoa</taxon>
        <taxon>Chordata</taxon>
        <taxon>Craniata</taxon>
        <taxon>Vertebrata</taxon>
        <taxon>Euteleostomi</taxon>
        <taxon>Archelosauria</taxon>
        <taxon>Archosauria</taxon>
        <taxon>Dinosauria</taxon>
        <taxon>Saurischia</taxon>
        <taxon>Theropoda</taxon>
        <taxon>Coelurosauria</taxon>
        <taxon>Aves</taxon>
        <taxon>Palaeognathae</taxon>
        <taxon>Apterygiformes</taxon>
        <taxon>Apterygidae</taxon>
        <taxon>Apteryx</taxon>
    </lineage>
</organism>
<sequence>MLTQAHPAQGRTLPGCDEKVAFGQRCGFLLQSLPSSRELVGAATLCSPLDIWTLPEMSSLFVRSVEIEIANKTRNVTLHTPRSYCYSGYSYIPPSPKIPPGATESCQFANVALSFRGSVGILVYEADTFTLAILFSNPYDYNIFYMEVALEISMEKAHLGNLEDVYKRMYNSVPTGNVNGTTFQRAKLHACQETLMVSANHVQVMATMSSAANSVLKVIVEDKDSPPPYSEQAPPGSLGQYQPRPKNWKNLLKGKTGR</sequence>
<protein>
    <submittedName>
        <fullName evidence="8">Uncharacterized protein</fullName>
    </submittedName>
</protein>